<dbReference type="Proteomes" id="UP001281410">
    <property type="component" value="Unassembled WGS sequence"/>
</dbReference>
<dbReference type="InterPro" id="IPR003903">
    <property type="entry name" value="UIM_dom"/>
</dbReference>
<dbReference type="AlphaFoldDB" id="A0AAE0DZ17"/>
<name>A0AAE0DZ17_9ROSI</name>
<dbReference type="EMBL" id="JANJYJ010000008">
    <property type="protein sequence ID" value="KAK3194884.1"/>
    <property type="molecule type" value="Genomic_DNA"/>
</dbReference>
<comment type="caution">
    <text evidence="2">The sequence shown here is derived from an EMBL/GenBank/DDBJ whole genome shotgun (WGS) entry which is preliminary data.</text>
</comment>
<proteinExistence type="predicted"/>
<keyword evidence="3" id="KW-1185">Reference proteome</keyword>
<accession>A0AAE0DZ17</accession>
<organism evidence="2 3">
    <name type="scientific">Dipteronia sinensis</name>
    <dbReference type="NCBI Taxonomy" id="43782"/>
    <lineage>
        <taxon>Eukaryota</taxon>
        <taxon>Viridiplantae</taxon>
        <taxon>Streptophyta</taxon>
        <taxon>Embryophyta</taxon>
        <taxon>Tracheophyta</taxon>
        <taxon>Spermatophyta</taxon>
        <taxon>Magnoliopsida</taxon>
        <taxon>eudicotyledons</taxon>
        <taxon>Gunneridae</taxon>
        <taxon>Pentapetalae</taxon>
        <taxon>rosids</taxon>
        <taxon>malvids</taxon>
        <taxon>Sapindales</taxon>
        <taxon>Sapindaceae</taxon>
        <taxon>Hippocastanoideae</taxon>
        <taxon>Acereae</taxon>
        <taxon>Dipteronia</taxon>
    </lineage>
</organism>
<evidence type="ECO:0000313" key="3">
    <source>
        <dbReference type="Proteomes" id="UP001281410"/>
    </source>
</evidence>
<evidence type="ECO:0000256" key="1">
    <source>
        <dbReference type="SAM" id="MobiDB-lite"/>
    </source>
</evidence>
<evidence type="ECO:0000313" key="2">
    <source>
        <dbReference type="EMBL" id="KAK3194884.1"/>
    </source>
</evidence>
<gene>
    <name evidence="2" type="ORF">Dsin_026194</name>
</gene>
<dbReference type="PROSITE" id="PS50330">
    <property type="entry name" value="UIM"/>
    <property type="match status" value="1"/>
</dbReference>
<sequence length="241" mass="26754">MGLALPISLGHAPVVPHTGEVMGTPVEFNNGNQQLYHPSGRSSPHDSRTSSSHGLDVQGNALQDHVPHMHGNNAEEEMIQAALEASKRDAEEGHLNTLLEDDELSHAVSLSLKTAEQENAMREQAMRNLDQQLGILNEVDHFQHNTDALPSNEWGGISSTELDEAIMLEAALFGEKAEGTSPDLSMNLISKVVQTEVWVQVLGLYPMHHLLLYHNNGYYENNRTMSMLHLCWLTKKKKQLL</sequence>
<protein>
    <submittedName>
        <fullName evidence="2">Uncharacterized protein</fullName>
    </submittedName>
</protein>
<feature type="compositionally biased region" description="Polar residues" evidence="1">
    <location>
        <begin position="27"/>
        <end position="36"/>
    </location>
</feature>
<feature type="region of interest" description="Disordered" evidence="1">
    <location>
        <begin position="23"/>
        <end position="58"/>
    </location>
</feature>
<reference evidence="2" key="1">
    <citation type="journal article" date="2023" name="Plant J.">
        <title>Genome sequences and population genomics provide insights into the demographic history, inbreeding, and mutation load of two 'living fossil' tree species of Dipteronia.</title>
        <authorList>
            <person name="Feng Y."/>
            <person name="Comes H.P."/>
            <person name="Chen J."/>
            <person name="Zhu S."/>
            <person name="Lu R."/>
            <person name="Zhang X."/>
            <person name="Li P."/>
            <person name="Qiu J."/>
            <person name="Olsen K.M."/>
            <person name="Qiu Y."/>
        </authorList>
    </citation>
    <scope>NUCLEOTIDE SEQUENCE</scope>
    <source>
        <strain evidence="2">NBL</strain>
    </source>
</reference>